<evidence type="ECO:0000313" key="1">
    <source>
        <dbReference type="EMBL" id="MCW6507159.1"/>
    </source>
</evidence>
<evidence type="ECO:0000313" key="2">
    <source>
        <dbReference type="Proteomes" id="UP001165667"/>
    </source>
</evidence>
<name>A0AA42CHD4_9HYPH</name>
<dbReference type="PANTHER" id="PTHR19879">
    <property type="entry name" value="TRANSCRIPTION INITIATION FACTOR TFIID"/>
    <property type="match status" value="1"/>
</dbReference>
<dbReference type="Gene3D" id="2.130.10.10">
    <property type="entry name" value="YVTN repeat-like/Quinoprotein amine dehydrogenase"/>
    <property type="match status" value="1"/>
</dbReference>
<dbReference type="SMART" id="SM00320">
    <property type="entry name" value="WD40"/>
    <property type="match status" value="6"/>
</dbReference>
<dbReference type="AlphaFoldDB" id="A0AA42CHD4"/>
<dbReference type="RefSeq" id="WP_282583529.1">
    <property type="nucleotide sequence ID" value="NZ_JAMOIM010000002.1"/>
</dbReference>
<dbReference type="PANTHER" id="PTHR19879:SF9">
    <property type="entry name" value="TRANSCRIPTION INITIATION FACTOR TFIID SUBUNIT 5"/>
    <property type="match status" value="1"/>
</dbReference>
<organism evidence="1 2">
    <name type="scientific">Lichenifustis flavocetrariae</name>
    <dbReference type="NCBI Taxonomy" id="2949735"/>
    <lineage>
        <taxon>Bacteria</taxon>
        <taxon>Pseudomonadati</taxon>
        <taxon>Pseudomonadota</taxon>
        <taxon>Alphaproteobacteria</taxon>
        <taxon>Hyphomicrobiales</taxon>
        <taxon>Lichenihabitantaceae</taxon>
        <taxon>Lichenifustis</taxon>
    </lineage>
</organism>
<comment type="caution">
    <text evidence="1">The sequence shown here is derived from an EMBL/GenBank/DDBJ whole genome shotgun (WGS) entry which is preliminary data.</text>
</comment>
<sequence>MALASATSLIDSVVPISAGAHVTAAAFLGATPVLALGDGAVFFAEDPGRRVEAHPDAGILVAATNGDLLLTGGDDGRVVATDAKGTLTVLGDEKGQWIDAVALRSDGAAAWSAGKTVRSRSAKGEVKTIAMASTARGLAFAPKGYRLAIAHYNGASLWFPNTAEAPDSLTWKGSHLDVTWSPDGRFLVTSMQENSMHGWRLADGGNMRMSGYPAKPRSFSWSRDGNWLATSGAEACVVWPFEGKTGPMGKQPRECGVRTAKITQVAFHPKAMVLAMGYDDGFVLMCRLSDASELPVRLERSEGGAVSALAWDDKGERLLFGTRGGDAGLIRLPT</sequence>
<dbReference type="EMBL" id="JAMOIM010000002">
    <property type="protein sequence ID" value="MCW6507159.1"/>
    <property type="molecule type" value="Genomic_DNA"/>
</dbReference>
<protein>
    <submittedName>
        <fullName evidence="1">WD40 repeat domain-containing protein</fullName>
    </submittedName>
</protein>
<gene>
    <name evidence="1" type="ORF">M8523_03895</name>
</gene>
<reference evidence="1" key="1">
    <citation type="submission" date="2022-05" db="EMBL/GenBank/DDBJ databases">
        <authorList>
            <person name="Pankratov T."/>
        </authorList>
    </citation>
    <scope>NUCLEOTIDE SEQUENCE</scope>
    <source>
        <strain evidence="1">BP6-180914</strain>
    </source>
</reference>
<dbReference type="InterPro" id="IPR015943">
    <property type="entry name" value="WD40/YVTN_repeat-like_dom_sf"/>
</dbReference>
<dbReference type="Proteomes" id="UP001165667">
    <property type="component" value="Unassembled WGS sequence"/>
</dbReference>
<dbReference type="SUPFAM" id="SSF101908">
    <property type="entry name" value="Putative isomerase YbhE"/>
    <property type="match status" value="1"/>
</dbReference>
<proteinExistence type="predicted"/>
<keyword evidence="2" id="KW-1185">Reference proteome</keyword>
<dbReference type="InterPro" id="IPR001680">
    <property type="entry name" value="WD40_rpt"/>
</dbReference>
<accession>A0AA42CHD4</accession>